<comment type="subunit">
    <text evidence="2">Heterodimer of an alpha and a beta subunit.</text>
</comment>
<name>A0A6P0EYV9_9ACTN</name>
<evidence type="ECO:0000313" key="8">
    <source>
        <dbReference type="Proteomes" id="UP000468828"/>
    </source>
</evidence>
<comment type="similarity">
    <text evidence="1">Belongs to the ETF alpha-subunit/FixB family.</text>
</comment>
<evidence type="ECO:0000256" key="4">
    <source>
        <dbReference type="PIRSR" id="PIRSR000089-1"/>
    </source>
</evidence>
<dbReference type="InterPro" id="IPR001308">
    <property type="entry name" value="ETF_a/FixB"/>
</dbReference>
<dbReference type="SUPFAM" id="SSF52402">
    <property type="entry name" value="Adenine nucleotide alpha hydrolases-like"/>
    <property type="match status" value="1"/>
</dbReference>
<dbReference type="InterPro" id="IPR029035">
    <property type="entry name" value="DHS-like_NAD/FAD-binding_dom"/>
</dbReference>
<dbReference type="GO" id="GO:0033539">
    <property type="term" value="P:fatty acid beta-oxidation using acyl-CoA dehydrogenase"/>
    <property type="evidence" value="ECO:0007669"/>
    <property type="project" value="TreeGrafter"/>
</dbReference>
<dbReference type="SUPFAM" id="SSF52467">
    <property type="entry name" value="DHS-like NAD/FAD-binding domain"/>
    <property type="match status" value="1"/>
</dbReference>
<protein>
    <submittedName>
        <fullName evidence="6">Electron transfer flavoprotein subunit alpha/FixB family protein</fullName>
    </submittedName>
</protein>
<keyword evidence="4" id="KW-0274">FAD</keyword>
<evidence type="ECO:0000313" key="9">
    <source>
        <dbReference type="Proteomes" id="UP000471152"/>
    </source>
</evidence>
<feature type="binding site" evidence="4">
    <location>
        <begin position="267"/>
        <end position="274"/>
    </location>
    <ligand>
        <name>FAD</name>
        <dbReference type="ChEBI" id="CHEBI:57692"/>
    </ligand>
</feature>
<dbReference type="EMBL" id="JAAGWB010000051">
    <property type="protein sequence ID" value="NEN52554.1"/>
    <property type="molecule type" value="Genomic_DNA"/>
</dbReference>
<evidence type="ECO:0000256" key="1">
    <source>
        <dbReference type="ARBA" id="ARBA00005817"/>
    </source>
</evidence>
<organism evidence="6 8">
    <name type="scientific">Modestobacter muralis</name>
    <dbReference type="NCBI Taxonomy" id="1608614"/>
    <lineage>
        <taxon>Bacteria</taxon>
        <taxon>Bacillati</taxon>
        <taxon>Actinomycetota</taxon>
        <taxon>Actinomycetes</taxon>
        <taxon>Geodermatophilales</taxon>
        <taxon>Geodermatophilaceae</taxon>
        <taxon>Modestobacter</taxon>
    </lineage>
</organism>
<keyword evidence="8" id="KW-1185">Reference proteome</keyword>
<comment type="cofactor">
    <cofactor evidence="4">
        <name>FAD</name>
        <dbReference type="ChEBI" id="CHEBI:57692"/>
    </cofactor>
    <text evidence="4">Binds 1 FAD per dimer.</text>
</comment>
<gene>
    <name evidence="7" type="ORF">G3R41_16700</name>
    <name evidence="6" type="ORF">GCU67_16050</name>
</gene>
<feature type="binding site" evidence="4">
    <location>
        <position position="211"/>
    </location>
    <ligand>
        <name>FAD</name>
        <dbReference type="ChEBI" id="CHEBI:57692"/>
    </ligand>
</feature>
<comment type="caution">
    <text evidence="6">The sequence shown here is derived from an EMBL/GenBank/DDBJ whole genome shotgun (WGS) entry which is preliminary data.</text>
</comment>
<dbReference type="Pfam" id="PF00766">
    <property type="entry name" value="ETF_alpha"/>
    <property type="match status" value="1"/>
</dbReference>
<dbReference type="SMART" id="SM00893">
    <property type="entry name" value="ETF"/>
    <property type="match status" value="1"/>
</dbReference>
<dbReference type="Pfam" id="PF01012">
    <property type="entry name" value="ETF"/>
    <property type="match status" value="1"/>
</dbReference>
<reference evidence="6 8" key="1">
    <citation type="submission" date="2020-01" db="EMBL/GenBank/DDBJ databases">
        <title>the WGS Modestobacter muralis CPCC 204518.</title>
        <authorList>
            <person name="Jiang Z."/>
        </authorList>
    </citation>
    <scope>NUCLEOTIDE SEQUENCE [LARGE SCALE GENOMIC DNA]</scope>
    <source>
        <strain evidence="6 8">DSM 100205</strain>
    </source>
</reference>
<dbReference type="Gene3D" id="3.40.50.620">
    <property type="entry name" value="HUPs"/>
    <property type="match status" value="1"/>
</dbReference>
<dbReference type="InterPro" id="IPR014730">
    <property type="entry name" value="ETF_a/b_N"/>
</dbReference>
<comment type="function">
    <text evidence="3">The electron transfer flavoprotein serves as a specific electron acceptor for other dehydrogenases. It transfers the electrons to the main respiratory chain via ETF-ubiquinone oxidoreductase (ETF dehydrogenase).</text>
</comment>
<dbReference type="PANTHER" id="PTHR43153:SF1">
    <property type="entry name" value="ELECTRON TRANSFER FLAVOPROTEIN SUBUNIT ALPHA, MITOCHONDRIAL"/>
    <property type="match status" value="1"/>
</dbReference>
<feature type="binding site" evidence="4">
    <location>
        <position position="288"/>
    </location>
    <ligand>
        <name>FAD</name>
        <dbReference type="ChEBI" id="CHEBI:57692"/>
    </ligand>
</feature>
<dbReference type="PANTHER" id="PTHR43153">
    <property type="entry name" value="ELECTRON TRANSFER FLAVOPROTEIN ALPHA"/>
    <property type="match status" value="1"/>
</dbReference>
<dbReference type="InterPro" id="IPR014729">
    <property type="entry name" value="Rossmann-like_a/b/a_fold"/>
</dbReference>
<dbReference type="InterPro" id="IPR014731">
    <property type="entry name" value="ETF_asu_C"/>
</dbReference>
<sequence length="323" mass="31616">MAGPAEVLVVAELTGTGEPTRATLEALTAARVLGAPVAVVLGVPGAAAGAAAELARFGAGRVLVGESAELDAALAGPRVDVLARLVADRAPAAVVVPASAEGREVAARLAVRTGSGFLTDVVGFAADGSATQLAFGGTTVVRARVTTGTPVHAWRAASLTPVPAPVDPVVEQVPVELSVTAREARVVRRVAGPAAGRPALTEASVVVAVGRGVTTAAELAAVEELADALGAAIGATRAAVDAGSCPPSCLVGQSGARVSPRLYVAVGISGAAQHWSGVRAAQTVVAVNSDPDAPVFALADFGVVGDVATVVPALTAQITAARA</sequence>
<dbReference type="EMBL" id="JAAGWH010000049">
    <property type="protein sequence ID" value="NEK95666.1"/>
    <property type="molecule type" value="Genomic_DNA"/>
</dbReference>
<accession>A0A6P0EYV9</accession>
<evidence type="ECO:0000256" key="2">
    <source>
        <dbReference type="ARBA" id="ARBA00011355"/>
    </source>
</evidence>
<dbReference type="PIRSF" id="PIRSF000089">
    <property type="entry name" value="Electra_flavoP_a"/>
    <property type="match status" value="1"/>
</dbReference>
<dbReference type="GO" id="GO:0050660">
    <property type="term" value="F:flavin adenine dinucleotide binding"/>
    <property type="evidence" value="ECO:0007669"/>
    <property type="project" value="InterPro"/>
</dbReference>
<dbReference type="GO" id="GO:0009055">
    <property type="term" value="F:electron transfer activity"/>
    <property type="evidence" value="ECO:0007669"/>
    <property type="project" value="InterPro"/>
</dbReference>
<evidence type="ECO:0000259" key="5">
    <source>
        <dbReference type="SMART" id="SM00893"/>
    </source>
</evidence>
<feature type="domain" description="Electron transfer flavoprotein alpha/beta-subunit N-terminal" evidence="5">
    <location>
        <begin position="7"/>
        <end position="186"/>
    </location>
</feature>
<dbReference type="Proteomes" id="UP000471152">
    <property type="component" value="Unassembled WGS sequence"/>
</dbReference>
<proteinExistence type="inferred from homology"/>
<evidence type="ECO:0000313" key="6">
    <source>
        <dbReference type="EMBL" id="NEK95666.1"/>
    </source>
</evidence>
<evidence type="ECO:0000313" key="7">
    <source>
        <dbReference type="EMBL" id="NEN52554.1"/>
    </source>
</evidence>
<dbReference type="AlphaFoldDB" id="A0A6P0EYV9"/>
<dbReference type="Proteomes" id="UP000468828">
    <property type="component" value="Unassembled WGS sequence"/>
</dbReference>
<dbReference type="Gene3D" id="3.40.50.1220">
    <property type="entry name" value="TPP-binding domain"/>
    <property type="match status" value="1"/>
</dbReference>
<keyword evidence="4" id="KW-0285">Flavoprotein</keyword>
<feature type="binding site" evidence="4">
    <location>
        <begin position="236"/>
        <end position="237"/>
    </location>
    <ligand>
        <name>FAD</name>
        <dbReference type="ChEBI" id="CHEBI:57692"/>
    </ligand>
</feature>
<evidence type="ECO:0000256" key="3">
    <source>
        <dbReference type="ARBA" id="ARBA00025649"/>
    </source>
</evidence>
<reference evidence="7 9" key="2">
    <citation type="submission" date="2020-02" db="EMBL/GenBank/DDBJ databases">
        <title>The WGS of Modestobacter muralis DSM 100205.</title>
        <authorList>
            <person name="Jiang Z."/>
        </authorList>
    </citation>
    <scope>NUCLEOTIDE SEQUENCE [LARGE SCALE GENOMIC DNA]</scope>
    <source>
        <strain evidence="7 9">DSM 100205</strain>
    </source>
</reference>